<dbReference type="GeneID" id="103345346"/>
<dbReference type="GO" id="GO:0008270">
    <property type="term" value="F:zinc ion binding"/>
    <property type="evidence" value="ECO:0007669"/>
    <property type="project" value="InterPro"/>
</dbReference>
<dbReference type="InterPro" id="IPR043128">
    <property type="entry name" value="Rev_trsase/Diguanyl_cyclase"/>
</dbReference>
<dbReference type="RefSeq" id="XP_051691570.1">
    <property type="nucleotide sequence ID" value="XM_051835610.2"/>
</dbReference>
<dbReference type="Pfam" id="PF02022">
    <property type="entry name" value="Integrase_Zn"/>
    <property type="match status" value="1"/>
</dbReference>
<dbReference type="PROSITE" id="PS50878">
    <property type="entry name" value="RT_POL"/>
    <property type="match status" value="1"/>
</dbReference>
<keyword evidence="2" id="KW-0808">Transferase</keyword>
<dbReference type="InterPro" id="IPR012337">
    <property type="entry name" value="RNaseH-like_sf"/>
</dbReference>
<dbReference type="InterPro" id="IPR003308">
    <property type="entry name" value="Integrase_Zn-bd_dom_N"/>
</dbReference>
<feature type="domain" description="Reverse transcriptase" evidence="10">
    <location>
        <begin position="40"/>
        <end position="228"/>
    </location>
</feature>
<dbReference type="PANTHER" id="PTHR41694">
    <property type="entry name" value="ENDOGENOUS RETROVIRUS GROUP K MEMBER POL PROTEIN"/>
    <property type="match status" value="1"/>
</dbReference>
<dbReference type="RefSeq" id="XP_051691584.1">
    <property type="nucleotide sequence ID" value="XM_051835624.2"/>
</dbReference>
<dbReference type="InParanoid" id="A0A5F9CCL2"/>
<comment type="similarity">
    <text evidence="1">Belongs to the beta type-B retroviral polymerase family. HERV class-II K(HML-2) pol subfamily.</text>
</comment>
<protein>
    <recommendedName>
        <fullName evidence="14">Reverse transcriptase domain-containing protein</fullName>
    </recommendedName>
</protein>
<dbReference type="AlphaFoldDB" id="A0A5F9CCL2"/>
<dbReference type="InterPro" id="IPR010661">
    <property type="entry name" value="RVT_thumb"/>
</dbReference>
<dbReference type="RefSeq" id="XP_051691589.1">
    <property type="nucleotide sequence ID" value="XM_051835629.2"/>
</dbReference>
<dbReference type="RefSeq" id="XP_051691579.1">
    <property type="nucleotide sequence ID" value="XM_051835619.2"/>
</dbReference>
<dbReference type="GO" id="GO:0004523">
    <property type="term" value="F:RNA-DNA hybrid ribonuclease activity"/>
    <property type="evidence" value="ECO:0007669"/>
    <property type="project" value="InterPro"/>
</dbReference>
<dbReference type="STRING" id="9986.ENSOCUP00000031136"/>
<name>A0A5F9CCL2_RABIT</name>
<dbReference type="GeneTree" id="ENSGT00670000098165"/>
<evidence type="ECO:0000256" key="9">
    <source>
        <dbReference type="ARBA" id="ARBA00023125"/>
    </source>
</evidence>
<dbReference type="InterPro" id="IPR002156">
    <property type="entry name" value="RNaseH_domain"/>
</dbReference>
<dbReference type="GO" id="GO:0003677">
    <property type="term" value="F:DNA binding"/>
    <property type="evidence" value="ECO:0007669"/>
    <property type="project" value="UniProtKB-KW"/>
</dbReference>
<keyword evidence="6" id="KW-0255">Endonuclease</keyword>
<keyword evidence="3" id="KW-0548">Nucleotidyltransferase</keyword>
<dbReference type="InterPro" id="IPR043502">
    <property type="entry name" value="DNA/RNA_pol_sf"/>
</dbReference>
<dbReference type="Pfam" id="PF06817">
    <property type="entry name" value="RVT_thumb"/>
    <property type="match status" value="1"/>
</dbReference>
<evidence type="ECO:0000313" key="13">
    <source>
        <dbReference type="Proteomes" id="UP000001811"/>
    </source>
</evidence>
<evidence type="ECO:0000256" key="5">
    <source>
        <dbReference type="ARBA" id="ARBA00022723"/>
    </source>
</evidence>
<keyword evidence="9" id="KW-0238">DNA-binding</keyword>
<keyword evidence="4" id="KW-0540">Nuclease</keyword>
<dbReference type="Proteomes" id="UP000001811">
    <property type="component" value="Unplaced"/>
</dbReference>
<keyword evidence="8" id="KW-0695">RNA-directed DNA polymerase</keyword>
<feature type="domain" description="RNase H type-1" evidence="11">
    <location>
        <begin position="442"/>
        <end position="573"/>
    </location>
</feature>
<evidence type="ECO:0000256" key="4">
    <source>
        <dbReference type="ARBA" id="ARBA00022722"/>
    </source>
</evidence>
<dbReference type="InterPro" id="IPR036397">
    <property type="entry name" value="RNaseH_sf"/>
</dbReference>
<reference evidence="12 13" key="1">
    <citation type="journal article" date="2011" name="Nature">
        <title>A high-resolution map of human evolutionary constraint using 29 mammals.</title>
        <authorList>
            <person name="Lindblad-Toh K."/>
            <person name="Garber M."/>
            <person name="Zuk O."/>
            <person name="Lin M.F."/>
            <person name="Parker B.J."/>
            <person name="Washietl S."/>
            <person name="Kheradpour P."/>
            <person name="Ernst J."/>
            <person name="Jordan G."/>
            <person name="Mauceli E."/>
            <person name="Ward L.D."/>
            <person name="Lowe C.B."/>
            <person name="Holloway A.K."/>
            <person name="Clamp M."/>
            <person name="Gnerre S."/>
            <person name="Alfoldi J."/>
            <person name="Beal K."/>
            <person name="Chang J."/>
            <person name="Clawson H."/>
            <person name="Cuff J."/>
            <person name="Di Palma F."/>
            <person name="Fitzgerald S."/>
            <person name="Flicek P."/>
            <person name="Guttman M."/>
            <person name="Hubisz M.J."/>
            <person name="Jaffe D.B."/>
            <person name="Jungreis I."/>
            <person name="Kent W.J."/>
            <person name="Kostka D."/>
            <person name="Lara M."/>
            <person name="Martins A.L."/>
            <person name="Massingham T."/>
            <person name="Moltke I."/>
            <person name="Raney B.J."/>
            <person name="Rasmussen M.D."/>
            <person name="Robinson J."/>
            <person name="Stark A."/>
            <person name="Vilella A.J."/>
            <person name="Wen J."/>
            <person name="Xie X."/>
            <person name="Zody M.C."/>
            <person name="Baldwin J."/>
            <person name="Bloom T."/>
            <person name="Chin C.W."/>
            <person name="Heiman D."/>
            <person name="Nicol R."/>
            <person name="Nusbaum C."/>
            <person name="Young S."/>
            <person name="Wilkinson J."/>
            <person name="Worley K.C."/>
            <person name="Kovar C.L."/>
            <person name="Muzny D.M."/>
            <person name="Gibbs R.A."/>
            <person name="Cree A."/>
            <person name="Dihn H.H."/>
            <person name="Fowler G."/>
            <person name="Jhangiani S."/>
            <person name="Joshi V."/>
            <person name="Lee S."/>
            <person name="Lewis L.R."/>
            <person name="Nazareth L.V."/>
            <person name="Okwuonu G."/>
            <person name="Santibanez J."/>
            <person name="Warren W.C."/>
            <person name="Mardis E.R."/>
            <person name="Weinstock G.M."/>
            <person name="Wilson R.K."/>
            <person name="Delehaunty K."/>
            <person name="Dooling D."/>
            <person name="Fronik C."/>
            <person name="Fulton L."/>
            <person name="Fulton B."/>
            <person name="Graves T."/>
            <person name="Minx P."/>
            <person name="Sodergren E."/>
            <person name="Birney E."/>
            <person name="Margulies E.H."/>
            <person name="Herrero J."/>
            <person name="Green E.D."/>
            <person name="Haussler D."/>
            <person name="Siepel A."/>
            <person name="Goldman N."/>
            <person name="Pollard K.S."/>
            <person name="Pedersen J.S."/>
            <person name="Lander E.S."/>
            <person name="Kellis M."/>
        </authorList>
    </citation>
    <scope>NUCLEOTIDE SEQUENCE [LARGE SCALE GENOMIC DNA]</scope>
    <source>
        <strain evidence="13">Thorbecke</strain>
    </source>
</reference>
<dbReference type="InterPro" id="IPR017856">
    <property type="entry name" value="Integrase-like_N"/>
</dbReference>
<dbReference type="RefSeq" id="XP_051691573.1">
    <property type="nucleotide sequence ID" value="XM_051835613.2"/>
</dbReference>
<dbReference type="PANTHER" id="PTHR41694:SF3">
    <property type="entry name" value="RNA-DIRECTED DNA POLYMERASE-RELATED"/>
    <property type="match status" value="1"/>
</dbReference>
<dbReference type="RefSeq" id="XP_051691569.1">
    <property type="nucleotide sequence ID" value="XM_051835609.2"/>
</dbReference>
<dbReference type="Gene3D" id="3.30.70.270">
    <property type="match status" value="2"/>
</dbReference>
<evidence type="ECO:0000256" key="3">
    <source>
        <dbReference type="ARBA" id="ARBA00022695"/>
    </source>
</evidence>
<proteinExistence type="inferred from homology"/>
<dbReference type="Pfam" id="PF00075">
    <property type="entry name" value="RNase_H"/>
    <property type="match status" value="1"/>
</dbReference>
<organism evidence="12 13">
    <name type="scientific">Oryctolagus cuniculus</name>
    <name type="common">Rabbit</name>
    <dbReference type="NCBI Taxonomy" id="9986"/>
    <lineage>
        <taxon>Eukaryota</taxon>
        <taxon>Metazoa</taxon>
        <taxon>Chordata</taxon>
        <taxon>Craniata</taxon>
        <taxon>Vertebrata</taxon>
        <taxon>Euteleostomi</taxon>
        <taxon>Mammalia</taxon>
        <taxon>Eutheria</taxon>
        <taxon>Euarchontoglires</taxon>
        <taxon>Glires</taxon>
        <taxon>Lagomorpha</taxon>
        <taxon>Leporidae</taxon>
        <taxon>Oryctolagus</taxon>
    </lineage>
</organism>
<dbReference type="RefSeq" id="XP_051691574.1">
    <property type="nucleotide sequence ID" value="XM_051835614.2"/>
</dbReference>
<dbReference type="OrthoDB" id="9634588at2759"/>
<gene>
    <name evidence="12" type="primary">LOC103345346</name>
</gene>
<reference evidence="12" key="3">
    <citation type="submission" date="2025-09" db="UniProtKB">
        <authorList>
            <consortium name="Ensembl"/>
        </authorList>
    </citation>
    <scope>IDENTIFICATION</scope>
    <source>
        <strain evidence="12">Thorbecke</strain>
    </source>
</reference>
<dbReference type="Gene3D" id="3.30.420.10">
    <property type="entry name" value="Ribonuclease H-like superfamily/Ribonuclease H"/>
    <property type="match status" value="1"/>
</dbReference>
<evidence type="ECO:0000259" key="11">
    <source>
        <dbReference type="PROSITE" id="PS50879"/>
    </source>
</evidence>
<dbReference type="Bgee" id="ENSOCUG00000035369">
    <property type="expression patterns" value="Expressed in testis"/>
</dbReference>
<dbReference type="SMR" id="A0A5F9CCL2"/>
<evidence type="ECO:0000313" key="12">
    <source>
        <dbReference type="Ensembl" id="ENSOCUP00000031136.1"/>
    </source>
</evidence>
<dbReference type="SUPFAM" id="SSF56672">
    <property type="entry name" value="DNA/RNA polymerases"/>
    <property type="match status" value="1"/>
</dbReference>
<evidence type="ECO:0000256" key="8">
    <source>
        <dbReference type="ARBA" id="ARBA00022918"/>
    </source>
</evidence>
<dbReference type="RefSeq" id="XP_051691582.1">
    <property type="nucleotide sequence ID" value="XM_051835622.2"/>
</dbReference>
<dbReference type="RefSeq" id="XP_051691577.1">
    <property type="nucleotide sequence ID" value="XM_051835617.2"/>
</dbReference>
<dbReference type="RefSeq" id="XP_051691588.1">
    <property type="nucleotide sequence ID" value="XM_051835628.2"/>
</dbReference>
<keyword evidence="7" id="KW-0378">Hydrolase</keyword>
<evidence type="ECO:0000256" key="2">
    <source>
        <dbReference type="ARBA" id="ARBA00022679"/>
    </source>
</evidence>
<dbReference type="RefSeq" id="XP_051691586.1">
    <property type="nucleotide sequence ID" value="XM_051835626.2"/>
</dbReference>
<dbReference type="GO" id="GO:0003964">
    <property type="term" value="F:RNA-directed DNA polymerase activity"/>
    <property type="evidence" value="ECO:0007669"/>
    <property type="project" value="UniProtKB-KW"/>
</dbReference>
<dbReference type="PROSITE" id="PS50879">
    <property type="entry name" value="RNASE_H_1"/>
    <property type="match status" value="1"/>
</dbReference>
<dbReference type="RefSeq" id="XP_051691572.1">
    <property type="nucleotide sequence ID" value="XM_051835612.2"/>
</dbReference>
<dbReference type="RefSeq" id="XP_051691575.1">
    <property type="nucleotide sequence ID" value="XM_051835615.2"/>
</dbReference>
<dbReference type="RefSeq" id="XP_051691583.1">
    <property type="nucleotide sequence ID" value="XM_051835623.2"/>
</dbReference>
<dbReference type="RefSeq" id="XP_051691571.1">
    <property type="nucleotide sequence ID" value="XM_051835611.2"/>
</dbReference>
<dbReference type="RefSeq" id="XP_051691568.1">
    <property type="nucleotide sequence ID" value="XM_051835608.2"/>
</dbReference>
<keyword evidence="5" id="KW-0479">Metal-binding</keyword>
<dbReference type="Gene3D" id="1.10.10.200">
    <property type="match status" value="1"/>
</dbReference>
<dbReference type="CDD" id="cd09273">
    <property type="entry name" value="RNase_HI_RT_Bel"/>
    <property type="match status" value="1"/>
</dbReference>
<evidence type="ECO:0008006" key="14">
    <source>
        <dbReference type="Google" id="ProtNLM"/>
    </source>
</evidence>
<keyword evidence="13" id="KW-1185">Reference proteome</keyword>
<sequence>MPVCHADKISWVRTEPVWIDQWPLTSEKLTAATALVQKQLAAGHIEPTTSPWNTPIFVIKKKLGKWRLLQDLREINKVMIPMGALQNGLPTSVAIPKGYYKIVIGLKDCFFTIPLHPEDRQYFAFSLPVINFKGPMPRFQWKVLPQGMANSPTLCQKFVAQVIDPFRSKDSSIYIIHYMDDILLAGPDSNCLLCFSQQLSKALRDAGLQIAPDKIQLKAPYLFLGFELFTDKVLSQKVHLKTDHLKTLNDFQKLLGDINWLRPYLKLTTGELKPLFDILTGDSDPLSKRSLNAPAQEARSEVEAAISNQQITFIDYNQPLQFVICATSFSPTGVFWQKEPLYWVHLPAALSKVLMPYTTWVANIIKMGREHSRKIFGKDPDKIIVPYNSAQIQWLIQNDDDWAVSCISYMGNLGNHYPADNLLQFLRYQPVVFPVRTSLKPLSNALLVFTVGSSNGRAAFSINGKVSTLMSPYRSAQLVELLAVLQVFIQFPSSPFNLYTDSAYTAQSIPLLETVPYIKPTTNTSPLFSLIQHYIHARVASFYACHICAHSGLPGPLAKGNEIIDQATQLTFFAEADSLTRAKEAHALHHLNAQTLRLLFKITREQA</sequence>
<evidence type="ECO:0000259" key="10">
    <source>
        <dbReference type="PROSITE" id="PS50878"/>
    </source>
</evidence>
<accession>A0A5F9CCL2</accession>
<evidence type="ECO:0000256" key="7">
    <source>
        <dbReference type="ARBA" id="ARBA00022801"/>
    </source>
</evidence>
<dbReference type="SUPFAM" id="SSF53098">
    <property type="entry name" value="Ribonuclease H-like"/>
    <property type="match status" value="1"/>
</dbReference>
<dbReference type="Gene3D" id="3.10.10.10">
    <property type="entry name" value="HIV Type 1 Reverse Transcriptase, subunit A, domain 1"/>
    <property type="match status" value="1"/>
</dbReference>
<dbReference type="GO" id="GO:0035613">
    <property type="term" value="F:RNA stem-loop binding"/>
    <property type="evidence" value="ECO:0007669"/>
    <property type="project" value="TreeGrafter"/>
</dbReference>
<evidence type="ECO:0000256" key="6">
    <source>
        <dbReference type="ARBA" id="ARBA00022759"/>
    </source>
</evidence>
<dbReference type="RefSeq" id="XP_051691581.1">
    <property type="nucleotide sequence ID" value="XM_051835621.2"/>
</dbReference>
<dbReference type="SUPFAM" id="SSF46919">
    <property type="entry name" value="N-terminal Zn binding domain of HIV integrase"/>
    <property type="match status" value="1"/>
</dbReference>
<dbReference type="InterPro" id="IPR000477">
    <property type="entry name" value="RT_dom"/>
</dbReference>
<reference evidence="12" key="2">
    <citation type="submission" date="2025-08" db="UniProtKB">
        <authorList>
            <consortium name="Ensembl"/>
        </authorList>
    </citation>
    <scope>IDENTIFICATION</scope>
    <source>
        <strain evidence="12">Thorbecke</strain>
    </source>
</reference>
<dbReference type="RefSeq" id="XP_051691578.1">
    <property type="nucleotide sequence ID" value="XM_051835618.2"/>
</dbReference>
<evidence type="ECO:0000256" key="1">
    <source>
        <dbReference type="ARBA" id="ARBA00010879"/>
    </source>
</evidence>
<dbReference type="CDD" id="cd01645">
    <property type="entry name" value="RT_Rtv"/>
    <property type="match status" value="1"/>
</dbReference>
<dbReference type="Pfam" id="PF00078">
    <property type="entry name" value="RVT_1"/>
    <property type="match status" value="1"/>
</dbReference>
<dbReference type="Ensembl" id="ENSOCUT00000045221.1">
    <property type="protein sequence ID" value="ENSOCUP00000031136.1"/>
    <property type="gene ID" value="ENSOCUG00000035369.1"/>
</dbReference>